<dbReference type="eggNOG" id="ENOG50339M4">
    <property type="taxonomic scope" value="Bacteria"/>
</dbReference>
<evidence type="ECO:0000313" key="1">
    <source>
        <dbReference type="EMBL" id="EEO40762.1"/>
    </source>
</evidence>
<proteinExistence type="predicted"/>
<organism evidence="1 2">
    <name type="scientific">Fusobacterium vincentii 4_1_13</name>
    <dbReference type="NCBI Taxonomy" id="469606"/>
    <lineage>
        <taxon>Bacteria</taxon>
        <taxon>Fusobacteriati</taxon>
        <taxon>Fusobacteriota</taxon>
        <taxon>Fusobacteriia</taxon>
        <taxon>Fusobacteriales</taxon>
        <taxon>Fusobacteriaceae</taxon>
        <taxon>Fusobacterium</taxon>
    </lineage>
</organism>
<comment type="caution">
    <text evidence="1">The sequence shown here is derived from an EMBL/GenBank/DDBJ whole genome shotgun (WGS) entry which is preliminary data.</text>
</comment>
<name>A0A0M1VWI2_FUSVC</name>
<protein>
    <submittedName>
        <fullName evidence="1">Uncharacterized protein</fullName>
    </submittedName>
</protein>
<evidence type="ECO:0000313" key="2">
    <source>
        <dbReference type="Proteomes" id="UP000004925"/>
    </source>
</evidence>
<accession>A0A0M1VWI2</accession>
<dbReference type="Proteomes" id="UP000004925">
    <property type="component" value="Unassembled WGS sequence"/>
</dbReference>
<dbReference type="AlphaFoldDB" id="A0A0M1VWI2"/>
<dbReference type="RefSeq" id="WP_005887627.1">
    <property type="nucleotide sequence ID" value="NZ_KQ235733.1"/>
</dbReference>
<gene>
    <name evidence="1" type="ORF">FSCG_01475</name>
</gene>
<dbReference type="HOGENOM" id="CLU_201658_0_0_0"/>
<reference evidence="1 2" key="1">
    <citation type="submission" date="2011-10" db="EMBL/GenBank/DDBJ databases">
        <title>The Genome Sequence of Fusobacterium sp. 4_1_13.</title>
        <authorList>
            <consortium name="The Broad Institute Genome Sequencing Platform"/>
            <person name="Earl A."/>
            <person name="Ward D."/>
            <person name="Feldgarden M."/>
            <person name="Gevers D."/>
            <person name="Strauss J."/>
            <person name="Ambrose C."/>
            <person name="Allen-Vercoe E."/>
            <person name="Young S.K."/>
            <person name="Zeng Q."/>
            <person name="Gargeya S."/>
            <person name="Fitzgerald M."/>
            <person name="Haas B."/>
            <person name="Abouelleil A."/>
            <person name="Alvarado L."/>
            <person name="Arachchi H.M."/>
            <person name="Berlin A."/>
            <person name="Brown A."/>
            <person name="Chapman S.B."/>
            <person name="Chen Z."/>
            <person name="Dunbar C."/>
            <person name="Freedman E."/>
            <person name="Gearin G."/>
            <person name="Goldberg J."/>
            <person name="Griggs A."/>
            <person name="Gujja S."/>
            <person name="Heiman D."/>
            <person name="Howarth C."/>
            <person name="Larson L."/>
            <person name="Lui A."/>
            <person name="MacDonald P.J."/>
            <person name="Montmayeur A."/>
            <person name="Murphy C."/>
            <person name="Neiman D."/>
            <person name="Pearson M."/>
            <person name="Priest M."/>
            <person name="Roberts A."/>
            <person name="Saif S."/>
            <person name="Shea T."/>
            <person name="Shenoy N."/>
            <person name="Sisk P."/>
            <person name="Stolte C."/>
            <person name="Sykes S."/>
            <person name="Wortman J."/>
            <person name="Nusbaum C."/>
            <person name="Birren B."/>
        </authorList>
    </citation>
    <scope>NUCLEOTIDE SEQUENCE [LARGE SCALE GENOMIC DNA]</scope>
    <source>
        <strain evidence="1 2">4_1_13</strain>
    </source>
</reference>
<sequence length="70" mass="8432">MNRDAKFINFSEEHELDYILKKYGKEPSKENRDLLKEFGKKAKEFLGKTMLGHEEFYKYLDDNSLIKKLK</sequence>
<dbReference type="EMBL" id="ACDE02000003">
    <property type="protein sequence ID" value="EEO40762.1"/>
    <property type="molecule type" value="Genomic_DNA"/>
</dbReference>